<evidence type="ECO:0000256" key="6">
    <source>
        <dbReference type="ARBA" id="ARBA00023002"/>
    </source>
</evidence>
<dbReference type="GO" id="GO:0005741">
    <property type="term" value="C:mitochondrial outer membrane"/>
    <property type="evidence" value="ECO:0007669"/>
    <property type="project" value="UniProtKB-SubCell"/>
</dbReference>
<sequence>MLGISRPVLRSQSTPVAVAAAVALATVGVYSFYSTSSKSTPPKTFGRGPALTSLRLYSIETLSPDTKRFRFALPTGDAVSGLDLTSALLTLSRPKGKFWPVVRPYTPIGDLAEPGFIDLAIKKYPNGKASTHIHSLEPGDSLFILGVIRGYPWKLNEASRVTMIAGGAGITPMHQLILNILKTPSERTKITLVFGINSDADALFRSEFSELQDKSPDRFKVLYTVTSPSKGSPYLKGRMTKELLKQVMGEERSGKVFVCGPPGLEKALMGDGRGKFGGILGELGYEKGEVYKF</sequence>
<accession>A0A9P8C1Q9</accession>
<evidence type="ECO:0000256" key="7">
    <source>
        <dbReference type="ARBA" id="ARBA00023027"/>
    </source>
</evidence>
<dbReference type="EMBL" id="MU251697">
    <property type="protein sequence ID" value="KAG9230145.1"/>
    <property type="molecule type" value="Genomic_DNA"/>
</dbReference>
<dbReference type="InterPro" id="IPR001834">
    <property type="entry name" value="CBR-like"/>
</dbReference>
<dbReference type="InterPro" id="IPR039261">
    <property type="entry name" value="FNR_nucleotide-bd"/>
</dbReference>
<keyword evidence="13" id="KW-1185">Reference proteome</keyword>
<evidence type="ECO:0000256" key="1">
    <source>
        <dbReference type="ARBA" id="ARBA00001974"/>
    </source>
</evidence>
<feature type="domain" description="FAD-binding FR-type" evidence="11">
    <location>
        <begin position="49"/>
        <end position="154"/>
    </location>
</feature>
<dbReference type="CDD" id="cd06183">
    <property type="entry name" value="cyt_b5_reduct_like"/>
    <property type="match status" value="1"/>
</dbReference>
<keyword evidence="6 10" id="KW-0560">Oxidoreductase</keyword>
<dbReference type="Proteomes" id="UP000824998">
    <property type="component" value="Unassembled WGS sequence"/>
</dbReference>
<dbReference type="FunFam" id="3.40.50.80:FF:000009">
    <property type="entry name" value="NADH-cytochrome b5 reductase"/>
    <property type="match status" value="1"/>
</dbReference>
<dbReference type="PROSITE" id="PS51384">
    <property type="entry name" value="FAD_FR"/>
    <property type="match status" value="1"/>
</dbReference>
<evidence type="ECO:0000256" key="10">
    <source>
        <dbReference type="RuleBase" id="RU361226"/>
    </source>
</evidence>
<dbReference type="Pfam" id="PF00970">
    <property type="entry name" value="FAD_binding_6"/>
    <property type="match status" value="1"/>
</dbReference>
<dbReference type="PANTHER" id="PTHR19370">
    <property type="entry name" value="NADH-CYTOCHROME B5 REDUCTASE"/>
    <property type="match status" value="1"/>
</dbReference>
<dbReference type="GO" id="GO:0090524">
    <property type="term" value="F:cytochrome-b5 reductase activity, acting on NADH"/>
    <property type="evidence" value="ECO:0007669"/>
    <property type="project" value="UniProtKB-EC"/>
</dbReference>
<evidence type="ECO:0000313" key="13">
    <source>
        <dbReference type="Proteomes" id="UP000824998"/>
    </source>
</evidence>
<dbReference type="SUPFAM" id="SSF52343">
    <property type="entry name" value="Ferredoxin reductase-like, C-terminal NADP-linked domain"/>
    <property type="match status" value="1"/>
</dbReference>
<dbReference type="InterPro" id="IPR001433">
    <property type="entry name" value="OxRdtase_FAD/NAD-bd"/>
</dbReference>
<dbReference type="InterPro" id="IPR008333">
    <property type="entry name" value="Cbr1-like_FAD-bd_dom"/>
</dbReference>
<comment type="similarity">
    <text evidence="3 10">Belongs to the flavoprotein pyridine nucleotide cytochrome reductase family.</text>
</comment>
<reference evidence="12" key="1">
    <citation type="journal article" date="2021" name="IMA Fungus">
        <title>Genomic characterization of three marine fungi, including Emericellopsis atlantica sp. nov. with signatures of a generalist lifestyle and marine biomass degradation.</title>
        <authorList>
            <person name="Hagestad O.C."/>
            <person name="Hou L."/>
            <person name="Andersen J.H."/>
            <person name="Hansen E.H."/>
            <person name="Altermark B."/>
            <person name="Li C."/>
            <person name="Kuhnert E."/>
            <person name="Cox R.J."/>
            <person name="Crous P.W."/>
            <person name="Spatafora J.W."/>
            <person name="Lail K."/>
            <person name="Amirebrahimi M."/>
            <person name="Lipzen A."/>
            <person name="Pangilinan J."/>
            <person name="Andreopoulos W."/>
            <person name="Hayes R.D."/>
            <person name="Ng V."/>
            <person name="Grigoriev I.V."/>
            <person name="Jackson S.A."/>
            <person name="Sutton T.D.S."/>
            <person name="Dobson A.D.W."/>
            <person name="Rama T."/>
        </authorList>
    </citation>
    <scope>NUCLEOTIDE SEQUENCE</scope>
    <source>
        <strain evidence="12">TRa018bII</strain>
    </source>
</reference>
<dbReference type="InterPro" id="IPR017927">
    <property type="entry name" value="FAD-bd_FR_type"/>
</dbReference>
<dbReference type="Gene3D" id="2.40.30.10">
    <property type="entry name" value="Translation factors"/>
    <property type="match status" value="1"/>
</dbReference>
<feature type="binding site" evidence="9">
    <location>
        <position position="122"/>
    </location>
    <ligand>
        <name>FAD</name>
        <dbReference type="ChEBI" id="CHEBI:57692"/>
    </ligand>
</feature>
<dbReference type="AlphaFoldDB" id="A0A9P8C1Q9"/>
<name>A0A9P8C1Q9_9HELO</name>
<gene>
    <name evidence="12" type="ORF">BJ875DRAFT_432215</name>
</gene>
<keyword evidence="7 10" id="KW-0520">NAD</keyword>
<evidence type="ECO:0000256" key="3">
    <source>
        <dbReference type="ARBA" id="ARBA00006105"/>
    </source>
</evidence>
<dbReference type="EC" id="1.6.2.2" evidence="10"/>
<evidence type="ECO:0000259" key="11">
    <source>
        <dbReference type="PROSITE" id="PS51384"/>
    </source>
</evidence>
<proteinExistence type="inferred from homology"/>
<dbReference type="PANTHER" id="PTHR19370:SF101">
    <property type="entry name" value="NADH-CYTOCHROME B5 REDUCTASE"/>
    <property type="match status" value="1"/>
</dbReference>
<comment type="caution">
    <text evidence="12">The sequence shown here is derived from an EMBL/GenBank/DDBJ whole genome shotgun (WGS) entry which is preliminary data.</text>
</comment>
<protein>
    <recommendedName>
        <fullName evidence="10">NADH-cytochrome b5 reductase</fullName>
        <ecNumber evidence="10">1.6.2.2</ecNumber>
    </recommendedName>
</protein>
<dbReference type="InterPro" id="IPR017938">
    <property type="entry name" value="Riboflavin_synthase-like_b-brl"/>
</dbReference>
<keyword evidence="4 9" id="KW-0285">Flavoprotein</keyword>
<organism evidence="12 13">
    <name type="scientific">Amylocarpus encephaloides</name>
    <dbReference type="NCBI Taxonomy" id="45428"/>
    <lineage>
        <taxon>Eukaryota</taxon>
        <taxon>Fungi</taxon>
        <taxon>Dikarya</taxon>
        <taxon>Ascomycota</taxon>
        <taxon>Pezizomycotina</taxon>
        <taxon>Leotiomycetes</taxon>
        <taxon>Helotiales</taxon>
        <taxon>Helotiales incertae sedis</taxon>
        <taxon>Amylocarpus</taxon>
    </lineage>
</organism>
<dbReference type="SUPFAM" id="SSF63380">
    <property type="entry name" value="Riboflavin synthase domain-like"/>
    <property type="match status" value="1"/>
</dbReference>
<keyword evidence="8" id="KW-0472">Membrane</keyword>
<evidence type="ECO:0000256" key="9">
    <source>
        <dbReference type="PIRSR" id="PIRSR601834-1"/>
    </source>
</evidence>
<dbReference type="PRINTS" id="PR00406">
    <property type="entry name" value="CYTB5RDTASE"/>
</dbReference>
<evidence type="ECO:0000313" key="12">
    <source>
        <dbReference type="EMBL" id="KAG9230145.1"/>
    </source>
</evidence>
<evidence type="ECO:0000256" key="5">
    <source>
        <dbReference type="ARBA" id="ARBA00022827"/>
    </source>
</evidence>
<feature type="binding site" evidence="9">
    <location>
        <position position="103"/>
    </location>
    <ligand>
        <name>FAD</name>
        <dbReference type="ChEBI" id="CHEBI:57692"/>
    </ligand>
</feature>
<dbReference type="Gene3D" id="3.40.50.80">
    <property type="entry name" value="Nucleotide-binding domain of ferredoxin-NADP reductase (FNR) module"/>
    <property type="match status" value="1"/>
</dbReference>
<feature type="binding site" evidence="9">
    <location>
        <position position="130"/>
    </location>
    <ligand>
        <name>FAD</name>
        <dbReference type="ChEBI" id="CHEBI:57692"/>
    </ligand>
</feature>
<dbReference type="Pfam" id="PF00175">
    <property type="entry name" value="NAD_binding_1"/>
    <property type="match status" value="1"/>
</dbReference>
<feature type="binding site" evidence="9">
    <location>
        <position position="171"/>
    </location>
    <ligand>
        <name>FAD</name>
        <dbReference type="ChEBI" id="CHEBI:57692"/>
    </ligand>
</feature>
<feature type="binding site" evidence="9">
    <location>
        <position position="104"/>
    </location>
    <ligand>
        <name>FAD</name>
        <dbReference type="ChEBI" id="CHEBI:57692"/>
    </ligand>
</feature>
<dbReference type="PRINTS" id="PR00371">
    <property type="entry name" value="FPNCR"/>
</dbReference>
<evidence type="ECO:0000256" key="2">
    <source>
        <dbReference type="ARBA" id="ARBA00004572"/>
    </source>
</evidence>
<comment type="catalytic activity">
    <reaction evidence="10">
        <text>2 Fe(III)-[cytochrome b5] + NADH = 2 Fe(II)-[cytochrome b5] + NAD(+) + H(+)</text>
        <dbReference type="Rhea" id="RHEA:46680"/>
        <dbReference type="Rhea" id="RHEA-COMP:10438"/>
        <dbReference type="Rhea" id="RHEA-COMP:10439"/>
        <dbReference type="ChEBI" id="CHEBI:15378"/>
        <dbReference type="ChEBI" id="CHEBI:29033"/>
        <dbReference type="ChEBI" id="CHEBI:29034"/>
        <dbReference type="ChEBI" id="CHEBI:57540"/>
        <dbReference type="ChEBI" id="CHEBI:57945"/>
        <dbReference type="EC" id="1.6.2.2"/>
    </reaction>
</comment>
<evidence type="ECO:0000256" key="8">
    <source>
        <dbReference type="ARBA" id="ARBA00023136"/>
    </source>
</evidence>
<evidence type="ECO:0000256" key="4">
    <source>
        <dbReference type="ARBA" id="ARBA00022630"/>
    </source>
</evidence>
<feature type="binding site" evidence="9">
    <location>
        <position position="128"/>
    </location>
    <ligand>
        <name>FAD</name>
        <dbReference type="ChEBI" id="CHEBI:57692"/>
    </ligand>
</feature>
<feature type="binding site" evidence="9">
    <location>
        <position position="105"/>
    </location>
    <ligand>
        <name>FAD</name>
        <dbReference type="ChEBI" id="CHEBI:57692"/>
    </ligand>
</feature>
<dbReference type="OrthoDB" id="432685at2759"/>
<keyword evidence="5 9" id="KW-0274">FAD</keyword>
<comment type="subcellular location">
    <subcellularLocation>
        <location evidence="2">Mitochondrion outer membrane</location>
        <topology evidence="2">Single-pass membrane protein</topology>
    </subcellularLocation>
</comment>
<comment type="cofactor">
    <cofactor evidence="1 9 10">
        <name>FAD</name>
        <dbReference type="ChEBI" id="CHEBI:57692"/>
    </cofactor>
</comment>
<dbReference type="InterPro" id="IPR001709">
    <property type="entry name" value="Flavoprot_Pyr_Nucl_cyt_Rdtase"/>
</dbReference>
<dbReference type="GO" id="GO:0006696">
    <property type="term" value="P:ergosterol biosynthetic process"/>
    <property type="evidence" value="ECO:0007669"/>
    <property type="project" value="TreeGrafter"/>
</dbReference>